<evidence type="ECO:0000313" key="2">
    <source>
        <dbReference type="Proteomes" id="UP001500618"/>
    </source>
</evidence>
<protein>
    <submittedName>
        <fullName evidence="1">Uncharacterized protein</fullName>
    </submittedName>
</protein>
<reference evidence="1 2" key="1">
    <citation type="journal article" date="2019" name="Int. J. Syst. Evol. Microbiol.">
        <title>The Global Catalogue of Microorganisms (GCM) 10K type strain sequencing project: providing services to taxonomists for standard genome sequencing and annotation.</title>
        <authorList>
            <consortium name="The Broad Institute Genomics Platform"/>
            <consortium name="The Broad Institute Genome Sequencing Center for Infectious Disease"/>
            <person name="Wu L."/>
            <person name="Ma J."/>
        </authorList>
    </citation>
    <scope>NUCLEOTIDE SEQUENCE [LARGE SCALE GENOMIC DNA]</scope>
    <source>
        <strain evidence="1 2">JCM 14718</strain>
    </source>
</reference>
<gene>
    <name evidence="1" type="ORF">GCM10009765_50380</name>
</gene>
<accession>A0ABN2HX94</accession>
<name>A0ABN2HX94_9ACTN</name>
<sequence>MFGKSRDHDDRRSSSLDGVVFPDWSPYNDLAEAAKAYLRDPELALEDLTPVLGDRPVLGFTLERVVLDGGQVWQEVVLCDGDRLVLWHGEDVPDAGMGAMTSAVRITPLASVAEVGTRRHLTRDDDGVSKVSEIEAYVLLRTLDEAEQLEQPEGTATVIRHDAIRFAKTVANGGEGQVRRVQEFVRLVATRVGSGMPGSAP</sequence>
<organism evidence="1 2">
    <name type="scientific">Fodinicola feengrottensis</name>
    <dbReference type="NCBI Taxonomy" id="435914"/>
    <lineage>
        <taxon>Bacteria</taxon>
        <taxon>Bacillati</taxon>
        <taxon>Actinomycetota</taxon>
        <taxon>Actinomycetes</taxon>
        <taxon>Mycobacteriales</taxon>
        <taxon>Fodinicola</taxon>
    </lineage>
</organism>
<keyword evidence="2" id="KW-1185">Reference proteome</keyword>
<dbReference type="Proteomes" id="UP001500618">
    <property type="component" value="Unassembled WGS sequence"/>
</dbReference>
<proteinExistence type="predicted"/>
<dbReference type="EMBL" id="BAAANY010000020">
    <property type="protein sequence ID" value="GAA1695077.1"/>
    <property type="molecule type" value="Genomic_DNA"/>
</dbReference>
<comment type="caution">
    <text evidence="1">The sequence shown here is derived from an EMBL/GenBank/DDBJ whole genome shotgun (WGS) entry which is preliminary data.</text>
</comment>
<evidence type="ECO:0000313" key="1">
    <source>
        <dbReference type="EMBL" id="GAA1695077.1"/>
    </source>
</evidence>
<dbReference type="RefSeq" id="WP_163573377.1">
    <property type="nucleotide sequence ID" value="NZ_BAAANY010000020.1"/>
</dbReference>